<evidence type="ECO:0000313" key="8">
    <source>
        <dbReference type="Proteomes" id="UP001143509"/>
    </source>
</evidence>
<feature type="transmembrane region" description="Helical" evidence="6">
    <location>
        <begin position="91"/>
        <end position="113"/>
    </location>
</feature>
<protein>
    <submittedName>
        <fullName evidence="7">Transporter</fullName>
    </submittedName>
</protein>
<keyword evidence="3 6" id="KW-0812">Transmembrane</keyword>
<evidence type="ECO:0000256" key="1">
    <source>
        <dbReference type="ARBA" id="ARBA00004651"/>
    </source>
</evidence>
<feature type="transmembrane region" description="Helical" evidence="6">
    <location>
        <begin position="326"/>
        <end position="347"/>
    </location>
</feature>
<organism evidence="7 8">
    <name type="scientific">Brevundimonas intermedia</name>
    <dbReference type="NCBI Taxonomy" id="74315"/>
    <lineage>
        <taxon>Bacteria</taxon>
        <taxon>Pseudomonadati</taxon>
        <taxon>Pseudomonadota</taxon>
        <taxon>Alphaproteobacteria</taxon>
        <taxon>Caulobacterales</taxon>
        <taxon>Caulobacteraceae</taxon>
        <taxon>Brevundimonas</taxon>
    </lineage>
</organism>
<feature type="transmembrane region" description="Helical" evidence="6">
    <location>
        <begin position="359"/>
        <end position="381"/>
    </location>
</feature>
<gene>
    <name evidence="7" type="primary">rfbX</name>
    <name evidence="7" type="ORF">GCM10017620_07850</name>
</gene>
<keyword evidence="4 6" id="KW-1133">Transmembrane helix</keyword>
<keyword evidence="2" id="KW-1003">Cell membrane</keyword>
<reference evidence="7" key="2">
    <citation type="submission" date="2023-01" db="EMBL/GenBank/DDBJ databases">
        <authorList>
            <person name="Sun Q."/>
            <person name="Evtushenko L."/>
        </authorList>
    </citation>
    <scope>NUCLEOTIDE SEQUENCE</scope>
    <source>
        <strain evidence="7">VKM B-1499</strain>
    </source>
</reference>
<evidence type="ECO:0000313" key="7">
    <source>
        <dbReference type="EMBL" id="GLK47812.1"/>
    </source>
</evidence>
<feature type="transmembrane region" description="Helical" evidence="6">
    <location>
        <begin position="119"/>
        <end position="140"/>
    </location>
</feature>
<feature type="transmembrane region" description="Helical" evidence="6">
    <location>
        <begin position="47"/>
        <end position="70"/>
    </location>
</feature>
<feature type="transmembrane region" description="Helical" evidence="6">
    <location>
        <begin position="387"/>
        <end position="405"/>
    </location>
</feature>
<evidence type="ECO:0000256" key="3">
    <source>
        <dbReference type="ARBA" id="ARBA00022692"/>
    </source>
</evidence>
<dbReference type="InterPro" id="IPR002797">
    <property type="entry name" value="Polysacc_synth"/>
</dbReference>
<evidence type="ECO:0000256" key="5">
    <source>
        <dbReference type="ARBA" id="ARBA00023136"/>
    </source>
</evidence>
<feature type="transmembrane region" description="Helical" evidence="6">
    <location>
        <begin position="292"/>
        <end position="314"/>
    </location>
</feature>
<comment type="subcellular location">
    <subcellularLocation>
        <location evidence="1">Cell membrane</location>
        <topology evidence="1">Multi-pass membrane protein</topology>
    </subcellularLocation>
</comment>
<keyword evidence="8" id="KW-1185">Reference proteome</keyword>
<dbReference type="EMBL" id="BSFD01000002">
    <property type="protein sequence ID" value="GLK47812.1"/>
    <property type="molecule type" value="Genomic_DNA"/>
</dbReference>
<evidence type="ECO:0000256" key="2">
    <source>
        <dbReference type="ARBA" id="ARBA00022475"/>
    </source>
</evidence>
<dbReference type="PANTHER" id="PTHR30250:SF11">
    <property type="entry name" value="O-ANTIGEN TRANSPORTER-RELATED"/>
    <property type="match status" value="1"/>
</dbReference>
<feature type="transmembrane region" description="Helical" evidence="6">
    <location>
        <begin position="172"/>
        <end position="195"/>
    </location>
</feature>
<comment type="caution">
    <text evidence="7">The sequence shown here is derived from an EMBL/GenBank/DDBJ whole genome shotgun (WGS) entry which is preliminary data.</text>
</comment>
<feature type="transmembrane region" description="Helical" evidence="6">
    <location>
        <begin position="147"/>
        <end position="166"/>
    </location>
</feature>
<dbReference type="PANTHER" id="PTHR30250">
    <property type="entry name" value="PST FAMILY PREDICTED COLANIC ACID TRANSPORTER"/>
    <property type="match status" value="1"/>
</dbReference>
<dbReference type="InterPro" id="IPR050833">
    <property type="entry name" value="Poly_Biosynth_Transport"/>
</dbReference>
<proteinExistence type="predicted"/>
<sequence>MDGGGRPLLSARGVIDAGLVYGAHGLRFLAPLLLYPVLTRRFGVEGFGVYVAAVSLATMAAVVVDYGASLSGPRDIAAARQAAGSIIGRMLALRAALVLPAIGLGLWLGWINPVLDGDWAVVGAGIALGVGQGASLVWVFQGLRDPAPAALAEVGGTLAAAVVVMLSPGLGVAGALAVQAAGLWLGVGVGAGLMLRRVRLEWPRRGFVRRGLVEGGALFASRAAVTAYTGGVGFVVAALAGPGQAAIYAVADKIVGAASSLMRPLAGLVGPRIAGLLAEDAPTAFRTARWSLIVTPGLFLGLAAGLWIAAPVLVRLLVGEGFEDAVGALRTLVFILPLVAASQVLGLQLMTALRMDGRFALMVGVGCVATLGPAAVLAPAGGAEGMAGARLIGEAVVVLTCLVCLRPHWRFLFARGRHVPAV</sequence>
<evidence type="ECO:0000256" key="6">
    <source>
        <dbReference type="SAM" id="Phobius"/>
    </source>
</evidence>
<accession>A0ABQ5T4Y2</accession>
<keyword evidence="5 6" id="KW-0472">Membrane</keyword>
<evidence type="ECO:0000256" key="4">
    <source>
        <dbReference type="ARBA" id="ARBA00022989"/>
    </source>
</evidence>
<dbReference type="Proteomes" id="UP001143509">
    <property type="component" value="Unassembled WGS sequence"/>
</dbReference>
<reference evidence="7" key="1">
    <citation type="journal article" date="2014" name="Int. J. Syst. Evol. Microbiol.">
        <title>Complete genome of a new Firmicutes species belonging to the dominant human colonic microbiota ('Ruminococcus bicirculans') reveals two chromosomes and a selective capacity to utilize plant glucans.</title>
        <authorList>
            <consortium name="NISC Comparative Sequencing Program"/>
            <person name="Wegmann U."/>
            <person name="Louis P."/>
            <person name="Goesmann A."/>
            <person name="Henrissat B."/>
            <person name="Duncan S.H."/>
            <person name="Flint H.J."/>
        </authorList>
    </citation>
    <scope>NUCLEOTIDE SEQUENCE</scope>
    <source>
        <strain evidence="7">VKM B-1499</strain>
    </source>
</reference>
<dbReference type="Pfam" id="PF01943">
    <property type="entry name" value="Polysacc_synt"/>
    <property type="match status" value="1"/>
</dbReference>
<name>A0ABQ5T4Y2_9CAUL</name>